<evidence type="ECO:0000256" key="1">
    <source>
        <dbReference type="ARBA" id="ARBA00004442"/>
    </source>
</evidence>
<keyword evidence="3" id="KW-0998">Cell outer membrane</keyword>
<organism evidence="5 6">
    <name type="scientific">Flavobacterium columnare</name>
    <dbReference type="NCBI Taxonomy" id="996"/>
    <lineage>
        <taxon>Bacteria</taxon>
        <taxon>Pseudomonadati</taxon>
        <taxon>Bacteroidota</taxon>
        <taxon>Flavobacteriia</taxon>
        <taxon>Flavobacteriales</taxon>
        <taxon>Flavobacteriaceae</taxon>
        <taxon>Flavobacterium</taxon>
    </lineage>
</organism>
<dbReference type="Gene3D" id="2.40.170.20">
    <property type="entry name" value="TonB-dependent receptor, beta-barrel domain"/>
    <property type="match status" value="1"/>
</dbReference>
<gene>
    <name evidence="5" type="ORF">BWK62_11200</name>
</gene>
<dbReference type="Pfam" id="PF14905">
    <property type="entry name" value="OMP_b-brl_3"/>
    <property type="match status" value="1"/>
</dbReference>
<proteinExistence type="predicted"/>
<dbReference type="EMBL" id="MTCY01000035">
    <property type="protein sequence ID" value="OWP75821.1"/>
    <property type="molecule type" value="Genomic_DNA"/>
</dbReference>
<name>A0A246G925_9FLAO</name>
<feature type="domain" description="Outer membrane protein beta-barrel" evidence="4">
    <location>
        <begin position="294"/>
        <end position="686"/>
    </location>
</feature>
<dbReference type="Proteomes" id="UP000198034">
    <property type="component" value="Unassembled WGS sequence"/>
</dbReference>
<evidence type="ECO:0000313" key="6">
    <source>
        <dbReference type="Proteomes" id="UP000198034"/>
    </source>
</evidence>
<dbReference type="AlphaFoldDB" id="A0A246G925"/>
<sequence length="708" mass="82262">MHHSFILLFLFLGMKLVGQEIKKDSTKTIQEIQISKKRKLIEKKIDRVEFVISPANESNTVWDILKKSQGVIAKGDNLTVKGKSVKITINDKVVSLSGEELQSFLENMKGEELKKIEIIENPPARYDAQNGAIINLKTRKLFNNGYKGSIGGTYTQAIYHRKSLNANFYLKHNKWNFSSSYSVANGSNYRTSNDYAIYEEQKVTWKTNLKRRVLFDAKQNLRFVSEYEIDSLNTISAEYTGFINNKNAGIFIVPTEIYDNQSGLIKGNIVTVNKTDLPVMNQTINLSFDKKLKNKAILNTLVSGTLYKMNESQDVSTDFNLDKTQTVKSYFETVNKKEIKLFSFQMDYTLNTFEAGIKYNKNKANTNLIFLEKVNDDLVLQSTNSSDFKYNEKNYAGYITYAKKWTKWEIKAGLRAETTNVSSNVNNQQILDTTYTRIFPTLYIQYKKNDSNTISFSYSNRIDRPNYSWFNPAKLYYNKFSYFVGDAKLQPSFTDNFTLGYSYKEKYNFEFFYFYIKQPFTEINYQYPDNTIVYRFTNINNTNQAGISFSFDQNISNILNSSVYLQGEYKQDAFYGIDKSLYKQDVFTYYINLSNQIVISEKNNFNAEFNFWYTSASVQGTLRLGSQASFNGSLNKKFLDKKLDLSLHFNDWFASEKQIIKVKYANQNNGFTDYIDSRLIRIGIKYNFGNQKLKNKDSKKESDEQKRL</sequence>
<dbReference type="SUPFAM" id="SSF56935">
    <property type="entry name" value="Porins"/>
    <property type="match status" value="1"/>
</dbReference>
<dbReference type="InterPro" id="IPR036942">
    <property type="entry name" value="Beta-barrel_TonB_sf"/>
</dbReference>
<evidence type="ECO:0000259" key="4">
    <source>
        <dbReference type="Pfam" id="PF14905"/>
    </source>
</evidence>
<protein>
    <recommendedName>
        <fullName evidence="4">Outer membrane protein beta-barrel domain-containing protein</fullName>
    </recommendedName>
</protein>
<evidence type="ECO:0000256" key="2">
    <source>
        <dbReference type="ARBA" id="ARBA00023136"/>
    </source>
</evidence>
<keyword evidence="2" id="KW-0472">Membrane</keyword>
<dbReference type="InterPro" id="IPR041700">
    <property type="entry name" value="OMP_b-brl_3"/>
</dbReference>
<comment type="subcellular location">
    <subcellularLocation>
        <location evidence="1">Cell outer membrane</location>
    </subcellularLocation>
</comment>
<reference evidence="5 6" key="1">
    <citation type="journal article" date="2017" name="Infect. Genet. Evol.">
        <title>Comparative genome analysis of fish pathogen Flavobacterium columnare reveals extensive sequence diversity within the species.</title>
        <authorList>
            <person name="Kayansamruaj P."/>
            <person name="Dong H.T."/>
            <person name="Hirono I."/>
            <person name="Kondo H."/>
            <person name="Senapin S."/>
            <person name="Rodkhum C."/>
        </authorList>
    </citation>
    <scope>NUCLEOTIDE SEQUENCE [LARGE SCALE GENOMIC DNA]</scope>
    <source>
        <strain evidence="5 6">1214</strain>
    </source>
</reference>
<accession>A0A246G925</accession>
<evidence type="ECO:0000313" key="5">
    <source>
        <dbReference type="EMBL" id="OWP75821.1"/>
    </source>
</evidence>
<evidence type="ECO:0000256" key="3">
    <source>
        <dbReference type="ARBA" id="ARBA00023237"/>
    </source>
</evidence>
<dbReference type="GO" id="GO:0009279">
    <property type="term" value="C:cell outer membrane"/>
    <property type="evidence" value="ECO:0007669"/>
    <property type="project" value="UniProtKB-SubCell"/>
</dbReference>
<comment type="caution">
    <text evidence="5">The sequence shown here is derived from an EMBL/GenBank/DDBJ whole genome shotgun (WGS) entry which is preliminary data.</text>
</comment>